<feature type="domain" description="AMP-binding enzyme C-terminal" evidence="16">
    <location>
        <begin position="480"/>
        <end position="556"/>
    </location>
</feature>
<keyword evidence="8" id="KW-0560">Oxidoreductase</keyword>
<dbReference type="PANTHER" id="PTHR24096">
    <property type="entry name" value="LONG-CHAIN-FATTY-ACID--COA LIGASE"/>
    <property type="match status" value="1"/>
</dbReference>
<evidence type="ECO:0000259" key="16">
    <source>
        <dbReference type="Pfam" id="PF13193"/>
    </source>
</evidence>
<dbReference type="GO" id="GO:0046872">
    <property type="term" value="F:metal ion binding"/>
    <property type="evidence" value="ECO:0007669"/>
    <property type="project" value="UniProtKB-KW"/>
</dbReference>
<comment type="catalytic activity">
    <reaction evidence="13">
        <text>firefly D-luciferin + ATP + O2 = firefly oxyluciferin + hnu + AMP + CO2 + diphosphate</text>
        <dbReference type="Rhea" id="RHEA:10732"/>
        <dbReference type="ChEBI" id="CHEBI:15379"/>
        <dbReference type="ChEBI" id="CHEBI:16526"/>
        <dbReference type="ChEBI" id="CHEBI:16792"/>
        <dbReference type="ChEBI" id="CHEBI:30212"/>
        <dbReference type="ChEBI" id="CHEBI:30616"/>
        <dbReference type="ChEBI" id="CHEBI:33019"/>
        <dbReference type="ChEBI" id="CHEBI:58038"/>
        <dbReference type="ChEBI" id="CHEBI:456215"/>
        <dbReference type="EC" id="1.13.12.7"/>
    </reaction>
</comment>
<keyword evidence="14" id="KW-1133">Transmembrane helix</keyword>
<dbReference type="Gene3D" id="3.40.50.12780">
    <property type="entry name" value="N-terminal domain of ligase-like"/>
    <property type="match status" value="1"/>
</dbReference>
<gene>
    <name evidence="17" type="ORF">GWI33_007329</name>
</gene>
<evidence type="ECO:0000256" key="9">
    <source>
        <dbReference type="ARBA" id="ARBA00023033"/>
    </source>
</evidence>
<dbReference type="AlphaFoldDB" id="A0A834ITE1"/>
<evidence type="ECO:0000313" key="18">
    <source>
        <dbReference type="Proteomes" id="UP000625711"/>
    </source>
</evidence>
<evidence type="ECO:0000256" key="7">
    <source>
        <dbReference type="ARBA" id="ARBA00022840"/>
    </source>
</evidence>
<comment type="similarity">
    <text evidence="2">Belongs to the ATP-dependent AMP-binding enzyme family.</text>
</comment>
<evidence type="ECO:0000313" key="17">
    <source>
        <dbReference type="EMBL" id="KAF7279387.1"/>
    </source>
</evidence>
<dbReference type="InterPro" id="IPR045851">
    <property type="entry name" value="AMP-bd_C_sf"/>
</dbReference>
<dbReference type="PANTHER" id="PTHR24096:SF422">
    <property type="entry name" value="BCDNA.GH02901"/>
    <property type="match status" value="1"/>
</dbReference>
<protein>
    <recommendedName>
        <fullName evidence="4">Luciferin 4-monooxygenase</fullName>
        <ecNumber evidence="3">1.13.12.7</ecNumber>
    </recommendedName>
</protein>
<dbReference type="FunFam" id="3.30.300.30:FF:000007">
    <property type="entry name" value="4-coumarate--CoA ligase 2"/>
    <property type="match status" value="1"/>
</dbReference>
<dbReference type="InterPro" id="IPR042099">
    <property type="entry name" value="ANL_N_sf"/>
</dbReference>
<evidence type="ECO:0000256" key="6">
    <source>
        <dbReference type="ARBA" id="ARBA00022741"/>
    </source>
</evidence>
<dbReference type="GO" id="GO:0005524">
    <property type="term" value="F:ATP binding"/>
    <property type="evidence" value="ECO:0007669"/>
    <property type="project" value="UniProtKB-KW"/>
</dbReference>
<keyword evidence="5" id="KW-0479">Metal-binding</keyword>
<evidence type="ECO:0000256" key="4">
    <source>
        <dbReference type="ARBA" id="ARBA00019043"/>
    </source>
</evidence>
<evidence type="ECO:0000256" key="10">
    <source>
        <dbReference type="ARBA" id="ARBA00023140"/>
    </source>
</evidence>
<dbReference type="Gene3D" id="3.30.300.30">
    <property type="match status" value="1"/>
</dbReference>
<dbReference type="InterPro" id="IPR025110">
    <property type="entry name" value="AMP-bd_C"/>
</dbReference>
<proteinExistence type="inferred from homology"/>
<evidence type="ECO:0000256" key="13">
    <source>
        <dbReference type="ARBA" id="ARBA00048497"/>
    </source>
</evidence>
<dbReference type="InterPro" id="IPR020845">
    <property type="entry name" value="AMP-binding_CS"/>
</dbReference>
<dbReference type="FunFam" id="3.40.50.12780:FF:000003">
    <property type="entry name" value="Long-chain-fatty-acid--CoA ligase FadD"/>
    <property type="match status" value="1"/>
</dbReference>
<evidence type="ECO:0000256" key="8">
    <source>
        <dbReference type="ARBA" id="ARBA00023002"/>
    </source>
</evidence>
<dbReference type="EMBL" id="JAACXV010000365">
    <property type="protein sequence ID" value="KAF7279387.1"/>
    <property type="molecule type" value="Genomic_DNA"/>
</dbReference>
<dbReference type="EC" id="1.13.12.7" evidence="3"/>
<sequence>MSALSRLQNVRKLARCGRIHFSTIKQRVVTSGLPDINIPDIAIHDLVLNKFTGWDNERFAIECGVTGRRYTYGQVLDKSVKFSKSLIKRLKLNQGDAVALIVPNIPEYPIAILGILKAGLTLTCINPLYTPNEISKQLLDTSAKAIVTLNELYPLAKSALEEAQVDLPILTIKTQQDQSTPDGAITFNEFTDKDVDCTEVRDVRGKNLAVLPYSSGTTGLPKGVRLIHSNIVANILQLSHPDIILTRPATMNHQTIIPAILPFFHIYGFTVLCLLQLMLGAKIICLPKFTPQLYVQLLEQHKPHVLYLAPPMAIFLGNNPSIGKGHFERVEHIICGAAPLGATDEEKIFNKAQKSIAVFQGYGLTETSPAAIAARNRTSPIKPAPGSIGLPVPNTQVKIVDIDGGSGELLGPNQRGELYIKGPQVMEGYHNHPEETKNAFDDGWLKTGDVGYYNEEGQFYIVDRMKELIKVKGFQVSPAELEEIIRNHPDVSEAAVIGVPHERDGEAPKAFVIPKKGAKLDGKKLEEYVNGKVAPYKRLTGGVVVTDFIPKNQTGKILRRELKSL</sequence>
<evidence type="ECO:0000256" key="2">
    <source>
        <dbReference type="ARBA" id="ARBA00006432"/>
    </source>
</evidence>
<evidence type="ECO:0000256" key="3">
    <source>
        <dbReference type="ARBA" id="ARBA00012532"/>
    </source>
</evidence>
<keyword evidence="7" id="KW-0067">ATP-binding</keyword>
<keyword evidence="18" id="KW-1185">Reference proteome</keyword>
<dbReference type="GO" id="GO:0005777">
    <property type="term" value="C:peroxisome"/>
    <property type="evidence" value="ECO:0007669"/>
    <property type="project" value="UniProtKB-SubCell"/>
</dbReference>
<keyword evidence="9" id="KW-0503">Monooxygenase</keyword>
<accession>A0A834ITE1</accession>
<evidence type="ECO:0000256" key="12">
    <source>
        <dbReference type="ARBA" id="ARBA00023262"/>
    </source>
</evidence>
<dbReference type="GO" id="GO:0046949">
    <property type="term" value="P:fatty-acyl-CoA biosynthetic process"/>
    <property type="evidence" value="ECO:0007669"/>
    <property type="project" value="TreeGrafter"/>
</dbReference>
<feature type="transmembrane region" description="Helical" evidence="14">
    <location>
        <begin position="256"/>
        <end position="279"/>
    </location>
</feature>
<dbReference type="OrthoDB" id="10253869at2759"/>
<keyword evidence="12" id="KW-0599">Photoprotein</keyword>
<reference evidence="17" key="1">
    <citation type="submission" date="2020-08" db="EMBL/GenBank/DDBJ databases">
        <title>Genome sequencing and assembly of the red palm weevil Rhynchophorus ferrugineus.</title>
        <authorList>
            <person name="Dias G.B."/>
            <person name="Bergman C.M."/>
            <person name="Manee M."/>
        </authorList>
    </citation>
    <scope>NUCLEOTIDE SEQUENCE</scope>
    <source>
        <strain evidence="17">AA-2017</strain>
        <tissue evidence="17">Whole larva</tissue>
    </source>
</reference>
<comment type="subcellular location">
    <subcellularLocation>
        <location evidence="1">Peroxisome</location>
    </subcellularLocation>
</comment>
<keyword evidence="6" id="KW-0547">Nucleotide-binding</keyword>
<comment type="caution">
    <text evidence="17">The sequence shown here is derived from an EMBL/GenBank/DDBJ whole genome shotgun (WGS) entry which is preliminary data.</text>
</comment>
<dbReference type="Proteomes" id="UP000625711">
    <property type="component" value="Unassembled WGS sequence"/>
</dbReference>
<dbReference type="GO" id="GO:0008218">
    <property type="term" value="P:bioluminescence"/>
    <property type="evidence" value="ECO:0007669"/>
    <property type="project" value="UniProtKB-KW"/>
</dbReference>
<dbReference type="Pfam" id="PF13193">
    <property type="entry name" value="AMP-binding_C"/>
    <property type="match status" value="1"/>
</dbReference>
<dbReference type="GO" id="GO:0004497">
    <property type="term" value="F:monooxygenase activity"/>
    <property type="evidence" value="ECO:0007669"/>
    <property type="project" value="UniProtKB-KW"/>
</dbReference>
<keyword evidence="14" id="KW-0472">Membrane</keyword>
<dbReference type="CDD" id="cd05911">
    <property type="entry name" value="Firefly_Luc_like"/>
    <property type="match status" value="1"/>
</dbReference>
<keyword evidence="11" id="KW-0455">Luminescence</keyword>
<evidence type="ECO:0000256" key="1">
    <source>
        <dbReference type="ARBA" id="ARBA00004275"/>
    </source>
</evidence>
<keyword evidence="10" id="KW-0576">Peroxisome</keyword>
<dbReference type="GO" id="GO:0004467">
    <property type="term" value="F:long-chain fatty acid-CoA ligase activity"/>
    <property type="evidence" value="ECO:0007669"/>
    <property type="project" value="TreeGrafter"/>
</dbReference>
<dbReference type="Pfam" id="PF00501">
    <property type="entry name" value="AMP-binding"/>
    <property type="match status" value="1"/>
</dbReference>
<evidence type="ECO:0000259" key="15">
    <source>
        <dbReference type="Pfam" id="PF00501"/>
    </source>
</evidence>
<dbReference type="SUPFAM" id="SSF56801">
    <property type="entry name" value="Acetyl-CoA synthetase-like"/>
    <property type="match status" value="1"/>
</dbReference>
<keyword evidence="14" id="KW-0812">Transmembrane</keyword>
<evidence type="ECO:0000256" key="11">
    <source>
        <dbReference type="ARBA" id="ARBA00023223"/>
    </source>
</evidence>
<evidence type="ECO:0000256" key="14">
    <source>
        <dbReference type="SAM" id="Phobius"/>
    </source>
</evidence>
<name>A0A834ITE1_RHYFE</name>
<dbReference type="PROSITE" id="PS00455">
    <property type="entry name" value="AMP_BINDING"/>
    <property type="match status" value="1"/>
</dbReference>
<dbReference type="InterPro" id="IPR000873">
    <property type="entry name" value="AMP-dep_synth/lig_dom"/>
</dbReference>
<evidence type="ECO:0000256" key="5">
    <source>
        <dbReference type="ARBA" id="ARBA00022723"/>
    </source>
</evidence>
<organism evidence="17 18">
    <name type="scientific">Rhynchophorus ferrugineus</name>
    <name type="common">Red palm weevil</name>
    <name type="synonym">Curculio ferrugineus</name>
    <dbReference type="NCBI Taxonomy" id="354439"/>
    <lineage>
        <taxon>Eukaryota</taxon>
        <taxon>Metazoa</taxon>
        <taxon>Ecdysozoa</taxon>
        <taxon>Arthropoda</taxon>
        <taxon>Hexapoda</taxon>
        <taxon>Insecta</taxon>
        <taxon>Pterygota</taxon>
        <taxon>Neoptera</taxon>
        <taxon>Endopterygota</taxon>
        <taxon>Coleoptera</taxon>
        <taxon>Polyphaga</taxon>
        <taxon>Cucujiformia</taxon>
        <taxon>Curculionidae</taxon>
        <taxon>Dryophthorinae</taxon>
        <taxon>Rhynchophorus</taxon>
    </lineage>
</organism>
<feature type="domain" description="AMP-dependent synthetase/ligase" evidence="15">
    <location>
        <begin position="60"/>
        <end position="430"/>
    </location>
</feature>